<name>A0A348FXK1_9HYPH</name>
<proteinExistence type="predicted"/>
<dbReference type="KEGG" id="blag:BLTE_07190"/>
<evidence type="ECO:0000313" key="1">
    <source>
        <dbReference type="EMBL" id="BBF92034.1"/>
    </source>
</evidence>
<evidence type="ECO:0000313" key="2">
    <source>
        <dbReference type="Proteomes" id="UP000266934"/>
    </source>
</evidence>
<protein>
    <submittedName>
        <fullName evidence="1">Uncharacterized protein</fullName>
    </submittedName>
</protein>
<sequence>MAGGTPIAHTELLLSEAIVMPIVRIRSEFAARAEAATLVTEHGRNAFYEALRAWRRGCADGGRFWAAVTRHICSPGEALSGRCHHGTGKDDSPRRCLCCPWRP</sequence>
<gene>
    <name evidence="1" type="ORF">BLTE_07190</name>
</gene>
<accession>A0A348FXK1</accession>
<dbReference type="EMBL" id="AP018907">
    <property type="protein sequence ID" value="BBF92034.1"/>
    <property type="molecule type" value="Genomic_DNA"/>
</dbReference>
<reference evidence="1 2" key="1">
    <citation type="submission" date="2018-08" db="EMBL/GenBank/DDBJ databases">
        <title>Complete genome sequencing of Blastochloris tepida GI.</title>
        <authorList>
            <person name="Tsukatani Y."/>
            <person name="Mori H."/>
        </authorList>
    </citation>
    <scope>NUCLEOTIDE SEQUENCE [LARGE SCALE GENOMIC DNA]</scope>
    <source>
        <strain evidence="1 2">GI</strain>
    </source>
</reference>
<dbReference type="AlphaFoldDB" id="A0A348FXK1"/>
<organism evidence="1 2">
    <name type="scientific">Blastochloris tepida</name>
    <dbReference type="NCBI Taxonomy" id="2233851"/>
    <lineage>
        <taxon>Bacteria</taxon>
        <taxon>Pseudomonadati</taxon>
        <taxon>Pseudomonadota</taxon>
        <taxon>Alphaproteobacteria</taxon>
        <taxon>Hyphomicrobiales</taxon>
        <taxon>Blastochloridaceae</taxon>
        <taxon>Blastochloris</taxon>
    </lineage>
</organism>
<keyword evidence="2" id="KW-1185">Reference proteome</keyword>
<dbReference type="Proteomes" id="UP000266934">
    <property type="component" value="Chromosome"/>
</dbReference>